<name>A0ABN7WW70_GIGMA</name>
<comment type="caution">
    <text evidence="3">The sequence shown here is derived from an EMBL/GenBank/DDBJ whole genome shotgun (WGS) entry which is preliminary data.</text>
</comment>
<dbReference type="Pfam" id="PF05970">
    <property type="entry name" value="PIF1"/>
    <property type="match status" value="1"/>
</dbReference>
<comment type="catalytic activity">
    <reaction evidence="1">
        <text>ATP + H2O = ADP + phosphate + H(+)</text>
        <dbReference type="Rhea" id="RHEA:13065"/>
        <dbReference type="ChEBI" id="CHEBI:15377"/>
        <dbReference type="ChEBI" id="CHEBI:15378"/>
        <dbReference type="ChEBI" id="CHEBI:30616"/>
        <dbReference type="ChEBI" id="CHEBI:43474"/>
        <dbReference type="ChEBI" id="CHEBI:456216"/>
        <dbReference type="EC" id="5.6.2.3"/>
    </reaction>
</comment>
<keyword evidence="1" id="KW-0233">DNA recombination</keyword>
<keyword evidence="1" id="KW-0347">Helicase</keyword>
<keyword evidence="1" id="KW-0378">Hydrolase</keyword>
<reference evidence="3 4" key="1">
    <citation type="submission" date="2021-06" db="EMBL/GenBank/DDBJ databases">
        <authorList>
            <person name="Kallberg Y."/>
            <person name="Tangrot J."/>
            <person name="Rosling A."/>
        </authorList>
    </citation>
    <scope>NUCLEOTIDE SEQUENCE [LARGE SCALE GENOMIC DNA]</scope>
    <source>
        <strain evidence="3 4">120-4 pot B 10/14</strain>
    </source>
</reference>
<feature type="non-terminal residue" evidence="3">
    <location>
        <position position="1"/>
    </location>
</feature>
<keyword evidence="1" id="KW-0067">ATP-binding</keyword>
<evidence type="ECO:0000313" key="4">
    <source>
        <dbReference type="Proteomes" id="UP000789901"/>
    </source>
</evidence>
<keyword evidence="1" id="KW-0547">Nucleotide-binding</keyword>
<dbReference type="Proteomes" id="UP000789901">
    <property type="component" value="Unassembled WGS sequence"/>
</dbReference>
<accession>A0ABN7WW70</accession>
<gene>
    <name evidence="3" type="ORF">GMARGA_LOCUS35402</name>
</gene>
<sequence length="182" mass="21412">AIFDNLKYTEYYEQYILYPYKQQDIHEDDFLEQEKDGVLRKIQLSNELSSKLTLEQLKFYGEVIAYILWQQENTYIPVTKFSKFLDRKADHMANKAILDCIDLFLRQICNKNELFRRKPFIGVGDFRQVAPVVKEAGKSATIDASIKTSHLWTHFDKYVLNQLIHNANDPEFAYFVDAIGNN</sequence>
<dbReference type="EC" id="5.6.2.3" evidence="1"/>
<feature type="domain" description="DNA helicase Pif1-like DEAD-box helicase" evidence="2">
    <location>
        <begin position="91"/>
        <end position="164"/>
    </location>
</feature>
<comment type="similarity">
    <text evidence="1">Belongs to the helicase family.</text>
</comment>
<dbReference type="InterPro" id="IPR010285">
    <property type="entry name" value="DNA_helicase_pif1-like_DEAD"/>
</dbReference>
<dbReference type="EMBL" id="CAJVQB010065681">
    <property type="protein sequence ID" value="CAG8841387.1"/>
    <property type="molecule type" value="Genomic_DNA"/>
</dbReference>
<evidence type="ECO:0000313" key="3">
    <source>
        <dbReference type="EMBL" id="CAG8841387.1"/>
    </source>
</evidence>
<comment type="cofactor">
    <cofactor evidence="1">
        <name>Mg(2+)</name>
        <dbReference type="ChEBI" id="CHEBI:18420"/>
    </cofactor>
</comment>
<protein>
    <recommendedName>
        <fullName evidence="1">ATP-dependent DNA helicase</fullName>
        <ecNumber evidence="1">5.6.2.3</ecNumber>
    </recommendedName>
</protein>
<organism evidence="3 4">
    <name type="scientific">Gigaspora margarita</name>
    <dbReference type="NCBI Taxonomy" id="4874"/>
    <lineage>
        <taxon>Eukaryota</taxon>
        <taxon>Fungi</taxon>
        <taxon>Fungi incertae sedis</taxon>
        <taxon>Mucoromycota</taxon>
        <taxon>Glomeromycotina</taxon>
        <taxon>Glomeromycetes</taxon>
        <taxon>Diversisporales</taxon>
        <taxon>Gigasporaceae</taxon>
        <taxon>Gigaspora</taxon>
    </lineage>
</organism>
<proteinExistence type="inferred from homology"/>
<evidence type="ECO:0000256" key="1">
    <source>
        <dbReference type="RuleBase" id="RU363044"/>
    </source>
</evidence>
<keyword evidence="1" id="KW-0227">DNA damage</keyword>
<evidence type="ECO:0000259" key="2">
    <source>
        <dbReference type="Pfam" id="PF05970"/>
    </source>
</evidence>
<keyword evidence="4" id="KW-1185">Reference proteome</keyword>
<keyword evidence="1" id="KW-0234">DNA repair</keyword>